<dbReference type="Pfam" id="PF02771">
    <property type="entry name" value="Acyl-CoA_dh_N"/>
    <property type="match status" value="1"/>
</dbReference>
<organism evidence="9 10">
    <name type="scientific">Streptomyces gardneri</name>
    <dbReference type="NCBI Taxonomy" id="66892"/>
    <lineage>
        <taxon>Bacteria</taxon>
        <taxon>Bacillati</taxon>
        <taxon>Actinomycetota</taxon>
        <taxon>Actinomycetes</taxon>
        <taxon>Kitasatosporales</taxon>
        <taxon>Streptomycetaceae</taxon>
        <taxon>Streptomyces</taxon>
    </lineage>
</organism>
<feature type="domain" description="Acyl-CoA oxidase/dehydrogenase middle" evidence="7">
    <location>
        <begin position="112"/>
        <end position="202"/>
    </location>
</feature>
<dbReference type="Pfam" id="PF00441">
    <property type="entry name" value="Acyl-CoA_dh_1"/>
    <property type="match status" value="1"/>
</dbReference>
<dbReference type="InterPro" id="IPR036250">
    <property type="entry name" value="AcylCo_DH-like_C"/>
</dbReference>
<dbReference type="AlphaFoldDB" id="A0A4Y3RG42"/>
<dbReference type="RefSeq" id="WP_141294079.1">
    <property type="nucleotide sequence ID" value="NZ_BJMN01000007.1"/>
</dbReference>
<evidence type="ECO:0000313" key="10">
    <source>
        <dbReference type="Proteomes" id="UP000315226"/>
    </source>
</evidence>
<dbReference type="PANTHER" id="PTHR43884">
    <property type="entry name" value="ACYL-COA DEHYDROGENASE"/>
    <property type="match status" value="1"/>
</dbReference>
<evidence type="ECO:0000256" key="2">
    <source>
        <dbReference type="ARBA" id="ARBA00009347"/>
    </source>
</evidence>
<dbReference type="OrthoDB" id="9802447at2"/>
<evidence type="ECO:0000313" key="9">
    <source>
        <dbReference type="EMBL" id="GEB55643.1"/>
    </source>
</evidence>
<evidence type="ECO:0000259" key="6">
    <source>
        <dbReference type="Pfam" id="PF00441"/>
    </source>
</evidence>
<comment type="similarity">
    <text evidence="2 5">Belongs to the acyl-CoA dehydrogenase family.</text>
</comment>
<dbReference type="InterPro" id="IPR009100">
    <property type="entry name" value="AcylCoA_DH/oxidase_NM_dom_sf"/>
</dbReference>
<feature type="domain" description="Acyl-CoA dehydrogenase/oxidase C-terminal" evidence="6">
    <location>
        <begin position="221"/>
        <end position="363"/>
    </location>
</feature>
<gene>
    <name evidence="9" type="ORF">SGA01_12480</name>
</gene>
<feature type="domain" description="Acyl-CoA dehydrogenase/oxidase N-terminal" evidence="8">
    <location>
        <begin position="18"/>
        <end position="108"/>
    </location>
</feature>
<evidence type="ECO:0000256" key="3">
    <source>
        <dbReference type="ARBA" id="ARBA00022630"/>
    </source>
</evidence>
<keyword evidence="4 5" id="KW-0274">FAD</keyword>
<name>A0A4Y3RG42_9ACTN</name>
<proteinExistence type="inferred from homology"/>
<keyword evidence="10" id="KW-1185">Reference proteome</keyword>
<dbReference type="Gene3D" id="2.40.110.10">
    <property type="entry name" value="Butyryl-CoA Dehydrogenase, subunit A, domain 2"/>
    <property type="match status" value="1"/>
</dbReference>
<reference evidence="9 10" key="1">
    <citation type="submission" date="2019-06" db="EMBL/GenBank/DDBJ databases">
        <title>Whole genome shotgun sequence of Streptomyces gardneri NBRC 12865.</title>
        <authorList>
            <person name="Hosoyama A."/>
            <person name="Uohara A."/>
            <person name="Ohji S."/>
            <person name="Ichikawa N."/>
        </authorList>
    </citation>
    <scope>NUCLEOTIDE SEQUENCE [LARGE SCALE GENOMIC DNA]</scope>
    <source>
        <strain evidence="9 10">NBRC 12865</strain>
    </source>
</reference>
<comment type="cofactor">
    <cofactor evidence="1 5">
        <name>FAD</name>
        <dbReference type="ChEBI" id="CHEBI:57692"/>
    </cofactor>
</comment>
<dbReference type="InterPro" id="IPR013786">
    <property type="entry name" value="AcylCoA_DH/ox_N"/>
</dbReference>
<evidence type="ECO:0000256" key="5">
    <source>
        <dbReference type="RuleBase" id="RU362125"/>
    </source>
</evidence>
<dbReference type="SUPFAM" id="SSF56645">
    <property type="entry name" value="Acyl-CoA dehydrogenase NM domain-like"/>
    <property type="match status" value="1"/>
</dbReference>
<keyword evidence="3 5" id="KW-0285">Flavoprotein</keyword>
<dbReference type="Pfam" id="PF02770">
    <property type="entry name" value="Acyl-CoA_dh_M"/>
    <property type="match status" value="1"/>
</dbReference>
<dbReference type="Gene3D" id="1.10.540.10">
    <property type="entry name" value="Acyl-CoA dehydrogenase/oxidase, N-terminal domain"/>
    <property type="match status" value="1"/>
</dbReference>
<dbReference type="InterPro" id="IPR006091">
    <property type="entry name" value="Acyl-CoA_Oxase/DH_mid-dom"/>
</dbReference>
<protein>
    <submittedName>
        <fullName evidence="9">Acyl-CoA dehydrogenase</fullName>
    </submittedName>
</protein>
<evidence type="ECO:0000259" key="7">
    <source>
        <dbReference type="Pfam" id="PF02770"/>
    </source>
</evidence>
<dbReference type="PANTHER" id="PTHR43884:SF12">
    <property type="entry name" value="ISOVALERYL-COA DEHYDROGENASE, MITOCHONDRIAL-RELATED"/>
    <property type="match status" value="1"/>
</dbReference>
<evidence type="ECO:0000256" key="1">
    <source>
        <dbReference type="ARBA" id="ARBA00001974"/>
    </source>
</evidence>
<dbReference type="GO" id="GO:0050660">
    <property type="term" value="F:flavin adenine dinucleotide binding"/>
    <property type="evidence" value="ECO:0007669"/>
    <property type="project" value="InterPro"/>
</dbReference>
<sequence>MSDGLSAEHQDIWRFVGDNAGAWDIAGEIPRTVLTELGASGVLCAEVQKQYGGLGLGSQESGALTAHAGSLCSSLRSVMTSQGMAAWTVQRLGTRDQRAMFLPQLIGGRLAAVAFSEPDAGSDLGAMTTELRFVDDTVIVDGSKTWITAAAYADMIVVIGKAGDNAAAVVVPADAEGVRIEKIPHPTGCRAAGHARVRLDGVRVPAANVLGGTGLSLPFLVTTALAYGRMSVAWGCVGILRGCLDAVTEHARTRQQFGKPLAEHQLVSRRIAELYAAEQIATAVCRHASERWDSGSPDQVIATVLAKHVSATQAVQGSASALQVMASAGASDGHVVARANRDAKLMEIIEGSSEICQLELARHALATGNSSVRQEEAQ</sequence>
<dbReference type="EMBL" id="BJMN01000007">
    <property type="protein sequence ID" value="GEB55643.1"/>
    <property type="molecule type" value="Genomic_DNA"/>
</dbReference>
<dbReference type="SUPFAM" id="SSF47203">
    <property type="entry name" value="Acyl-CoA dehydrogenase C-terminal domain-like"/>
    <property type="match status" value="1"/>
</dbReference>
<dbReference type="CDD" id="cd00567">
    <property type="entry name" value="ACAD"/>
    <property type="match status" value="1"/>
</dbReference>
<dbReference type="GO" id="GO:0003995">
    <property type="term" value="F:acyl-CoA dehydrogenase activity"/>
    <property type="evidence" value="ECO:0007669"/>
    <property type="project" value="TreeGrafter"/>
</dbReference>
<accession>A0A4Y3RG42</accession>
<evidence type="ECO:0000259" key="8">
    <source>
        <dbReference type="Pfam" id="PF02771"/>
    </source>
</evidence>
<dbReference type="Proteomes" id="UP000315226">
    <property type="component" value="Unassembled WGS sequence"/>
</dbReference>
<dbReference type="InterPro" id="IPR009075">
    <property type="entry name" value="AcylCo_DH/oxidase_C"/>
</dbReference>
<dbReference type="Gene3D" id="1.20.140.10">
    <property type="entry name" value="Butyryl-CoA Dehydrogenase, subunit A, domain 3"/>
    <property type="match status" value="1"/>
</dbReference>
<evidence type="ECO:0000256" key="4">
    <source>
        <dbReference type="ARBA" id="ARBA00022827"/>
    </source>
</evidence>
<keyword evidence="5" id="KW-0560">Oxidoreductase</keyword>
<dbReference type="InterPro" id="IPR037069">
    <property type="entry name" value="AcylCoA_DH/ox_N_sf"/>
</dbReference>
<dbReference type="InterPro" id="IPR046373">
    <property type="entry name" value="Acyl-CoA_Oxase/DH_mid-dom_sf"/>
</dbReference>
<comment type="caution">
    <text evidence="9">The sequence shown here is derived from an EMBL/GenBank/DDBJ whole genome shotgun (WGS) entry which is preliminary data.</text>
</comment>